<feature type="region of interest" description="Disordered" evidence="1">
    <location>
        <begin position="1"/>
        <end position="25"/>
    </location>
</feature>
<dbReference type="Proteomes" id="UP000305778">
    <property type="component" value="Unassembled WGS sequence"/>
</dbReference>
<reference evidence="2 3" key="1">
    <citation type="submission" date="2019-04" db="EMBL/GenBank/DDBJ databases">
        <title>Streptomyces oryziradicis sp. nov., a novel actinomycete isolated from rhizosphere soil of rice (Oryza sativa L.).</title>
        <authorList>
            <person name="Li C."/>
        </authorList>
    </citation>
    <scope>NUCLEOTIDE SEQUENCE [LARGE SCALE GENOMIC DNA]</scope>
    <source>
        <strain evidence="2 3">NEAU-C40</strain>
    </source>
</reference>
<protein>
    <submittedName>
        <fullName evidence="2">Asp23/Gls24 family envelope stress response protein</fullName>
    </submittedName>
</protein>
<evidence type="ECO:0000313" key="3">
    <source>
        <dbReference type="Proteomes" id="UP000305778"/>
    </source>
</evidence>
<comment type="caution">
    <text evidence="2">The sequence shown here is derived from an EMBL/GenBank/DDBJ whole genome shotgun (WGS) entry which is preliminary data.</text>
</comment>
<feature type="region of interest" description="Disordered" evidence="1">
    <location>
        <begin position="43"/>
        <end position="72"/>
    </location>
</feature>
<proteinExistence type="predicted"/>
<dbReference type="OrthoDB" id="4228240at2"/>
<evidence type="ECO:0000313" key="2">
    <source>
        <dbReference type="EMBL" id="TKA01955.1"/>
    </source>
</evidence>
<keyword evidence="3" id="KW-1185">Reference proteome</keyword>
<organism evidence="2 3">
    <name type="scientific">Actinacidiphila oryziradicis</name>
    <dbReference type="NCBI Taxonomy" id="2571141"/>
    <lineage>
        <taxon>Bacteria</taxon>
        <taxon>Bacillati</taxon>
        <taxon>Actinomycetota</taxon>
        <taxon>Actinomycetes</taxon>
        <taxon>Kitasatosporales</taxon>
        <taxon>Streptomycetaceae</taxon>
        <taxon>Actinacidiphila</taxon>
    </lineage>
</organism>
<accession>A0A4U0SNM0</accession>
<gene>
    <name evidence="2" type="ORF">FCI23_39775</name>
</gene>
<evidence type="ECO:0000256" key="1">
    <source>
        <dbReference type="SAM" id="MobiDB-lite"/>
    </source>
</evidence>
<name>A0A4U0SNM0_9ACTN</name>
<sequence>MPGAGPAGQPVQAGHLPPPAERGATVIPDRVVARVAARAARTAQAQWAGLSPDRRRGTGLPDASAATHGGSARLGLSLDLPYPIDIARVSQRIQCDVAERVTRLTGLRVAEVTLTVRRLVTGGRPDRGRVR</sequence>
<dbReference type="EMBL" id="SUMC01000068">
    <property type="protein sequence ID" value="TKA01955.1"/>
    <property type="molecule type" value="Genomic_DNA"/>
</dbReference>
<dbReference type="AlphaFoldDB" id="A0A4U0SNM0"/>
<feature type="compositionally biased region" description="Low complexity" evidence="1">
    <location>
        <begin position="1"/>
        <end position="14"/>
    </location>
</feature>